<evidence type="ECO:0000313" key="3">
    <source>
        <dbReference type="Proteomes" id="UP000016932"/>
    </source>
</evidence>
<name>M3B2A6_PSEFD</name>
<keyword evidence="3" id="KW-1185">Reference proteome</keyword>
<sequence>MPPTIGSTTSTVAPELRADTSDPDGQQSNVSSRTPKRMPIPPNELCPGAIPLAVGGPLQQSHNLWQPASPQTPPCYDDESSDEHSGAYFHPEPVRARQFSDAYNFMYDQPQSNSRSPASTASSTMYLQWLYPTGSGTPYETRVSSAFI</sequence>
<dbReference type="AlphaFoldDB" id="M3B2A6"/>
<feature type="compositionally biased region" description="Polar residues" evidence="1">
    <location>
        <begin position="23"/>
        <end position="33"/>
    </location>
</feature>
<reference evidence="2 3" key="1">
    <citation type="journal article" date="2012" name="PLoS Pathog.">
        <title>Diverse lifestyles and strategies of plant pathogenesis encoded in the genomes of eighteen Dothideomycetes fungi.</title>
        <authorList>
            <person name="Ohm R.A."/>
            <person name="Feau N."/>
            <person name="Henrissat B."/>
            <person name="Schoch C.L."/>
            <person name="Horwitz B.A."/>
            <person name="Barry K.W."/>
            <person name="Condon B.J."/>
            <person name="Copeland A.C."/>
            <person name="Dhillon B."/>
            <person name="Glaser F."/>
            <person name="Hesse C.N."/>
            <person name="Kosti I."/>
            <person name="LaButti K."/>
            <person name="Lindquist E.A."/>
            <person name="Lucas S."/>
            <person name="Salamov A.A."/>
            <person name="Bradshaw R.E."/>
            <person name="Ciuffetti L."/>
            <person name="Hamelin R.C."/>
            <person name="Kema G.H.J."/>
            <person name="Lawrence C."/>
            <person name="Scott J.A."/>
            <person name="Spatafora J.W."/>
            <person name="Turgeon B.G."/>
            <person name="de Wit P.J.G.M."/>
            <person name="Zhong S."/>
            <person name="Goodwin S.B."/>
            <person name="Grigoriev I.V."/>
        </authorList>
    </citation>
    <scope>NUCLEOTIDE SEQUENCE [LARGE SCALE GENOMIC DNA]</scope>
    <source>
        <strain evidence="2 3">CIRAD86</strain>
    </source>
</reference>
<evidence type="ECO:0000256" key="1">
    <source>
        <dbReference type="SAM" id="MobiDB-lite"/>
    </source>
</evidence>
<evidence type="ECO:0000313" key="2">
    <source>
        <dbReference type="EMBL" id="EME83542.1"/>
    </source>
</evidence>
<dbReference type="EMBL" id="KB446558">
    <property type="protein sequence ID" value="EME83542.1"/>
    <property type="molecule type" value="Genomic_DNA"/>
</dbReference>
<dbReference type="KEGG" id="pfj:MYCFIDRAFT_211366"/>
<gene>
    <name evidence="2" type="ORF">MYCFIDRAFT_211366</name>
</gene>
<feature type="non-terminal residue" evidence="2">
    <location>
        <position position="148"/>
    </location>
</feature>
<dbReference type="GeneID" id="19337388"/>
<feature type="region of interest" description="Disordered" evidence="1">
    <location>
        <begin position="1"/>
        <end position="88"/>
    </location>
</feature>
<dbReference type="VEuPathDB" id="FungiDB:MYCFIDRAFT_211366"/>
<dbReference type="RefSeq" id="XP_007926732.1">
    <property type="nucleotide sequence ID" value="XM_007928541.1"/>
</dbReference>
<feature type="compositionally biased region" description="Polar residues" evidence="1">
    <location>
        <begin position="1"/>
        <end position="12"/>
    </location>
</feature>
<feature type="compositionally biased region" description="Polar residues" evidence="1">
    <location>
        <begin position="58"/>
        <end position="69"/>
    </location>
</feature>
<accession>M3B2A6</accession>
<proteinExistence type="predicted"/>
<protein>
    <submittedName>
        <fullName evidence="2">Uncharacterized protein</fullName>
    </submittedName>
</protein>
<organism evidence="2 3">
    <name type="scientific">Pseudocercospora fijiensis (strain CIRAD86)</name>
    <name type="common">Black leaf streak disease fungus</name>
    <name type="synonym">Mycosphaerella fijiensis</name>
    <dbReference type="NCBI Taxonomy" id="383855"/>
    <lineage>
        <taxon>Eukaryota</taxon>
        <taxon>Fungi</taxon>
        <taxon>Dikarya</taxon>
        <taxon>Ascomycota</taxon>
        <taxon>Pezizomycotina</taxon>
        <taxon>Dothideomycetes</taxon>
        <taxon>Dothideomycetidae</taxon>
        <taxon>Mycosphaerellales</taxon>
        <taxon>Mycosphaerellaceae</taxon>
        <taxon>Pseudocercospora</taxon>
    </lineage>
</organism>
<dbReference type="Proteomes" id="UP000016932">
    <property type="component" value="Unassembled WGS sequence"/>
</dbReference>
<dbReference type="HOGENOM" id="CLU_1763240_0_0_1"/>